<dbReference type="ESTHER" id="9myco-a0a0u1dsi9">
    <property type="family name" value="Duf_1023"/>
</dbReference>
<evidence type="ECO:0000259" key="3">
    <source>
        <dbReference type="Pfam" id="PF22905"/>
    </source>
</evidence>
<gene>
    <name evidence="4" type="ORF">BN000_05397</name>
</gene>
<dbReference type="Pfam" id="PF06259">
    <property type="entry name" value="Abhydrolase_8"/>
    <property type="match status" value="1"/>
</dbReference>
<keyword evidence="4" id="KW-0378">Hydrolase</keyword>
<evidence type="ECO:0000256" key="1">
    <source>
        <dbReference type="SAM" id="MobiDB-lite"/>
    </source>
</evidence>
<evidence type="ECO:0000259" key="2">
    <source>
        <dbReference type="Pfam" id="PF06259"/>
    </source>
</evidence>
<feature type="region of interest" description="Disordered" evidence="1">
    <location>
        <begin position="316"/>
        <end position="341"/>
    </location>
</feature>
<dbReference type="EMBL" id="CTEC01000002">
    <property type="protein sequence ID" value="CQD21897.1"/>
    <property type="molecule type" value="Genomic_DNA"/>
</dbReference>
<dbReference type="InterPro" id="IPR010427">
    <property type="entry name" value="DUF1023"/>
</dbReference>
<dbReference type="RefSeq" id="WP_244275434.1">
    <property type="nucleotide sequence ID" value="NZ_CTEC01000002.1"/>
</dbReference>
<protein>
    <submittedName>
        <fullName evidence="4">Alpha/beta hydrolase</fullName>
    </submittedName>
</protein>
<keyword evidence="5" id="KW-1185">Reference proteome</keyword>
<feature type="domain" description="Predicted hydrolase N-terminal" evidence="3">
    <location>
        <begin position="1"/>
        <end position="195"/>
    </location>
</feature>
<dbReference type="Proteomes" id="UP000199601">
    <property type="component" value="Unassembled WGS sequence"/>
</dbReference>
<accession>A0A0U1DSI9</accession>
<feature type="region of interest" description="Disordered" evidence="1">
    <location>
        <begin position="364"/>
        <end position="386"/>
    </location>
</feature>
<sequence>MQLKYISIPALIAFAGGDPWAIDRSLQAGSPLQISNLANAFKAAGHSSAEADHAFEQARSRFDAAWNHQDGDHPINASAEVQRVTKSLGAQSVQLPKIGADLENIAASLAEAQKTAAGQIASLEAQLKGLDDMIAEAVELENEHPNLSTADRNALNGYITSLEDDAIRDTKAALGQLQATRDGYSNTLQNALGTLKSDGYDPAGIRAQEGPLSPAPPLPDDPNQFAQVWNSLTQEQKDAEYDRDHFIGNHAGMPFTDRDHYNRMHLDELQRSNQADLDRLRAEHPDWASGFTPGIMTSTYRDWRKQWDAANRTHDGYADVKNSLGPPPDQVAPGGKVDPRNPPKYLGIIDDKGHAAVSINNPDTAKRDATFVPGTGQDTTRFSGSQDKSLRIYQAARDADGRLAPGDVSVTTWMGYDRPMDVFQAASTSYAHNGAAALDDFQAGLRASHNDALTGGPSVNTVIGHSYGSTEVGAAALGGHHLDANNVIAVASPGVLTDHAGDLNLAPGAHVYATKAQNDIIGVATGWTLGPDPTGADFGATTFQAAPGPTWPFGLPSIAAHSSYWDSGNPALDNMGRIIAGRTDVTPPK</sequence>
<dbReference type="Pfam" id="PF22905">
    <property type="entry name" value="Hydro_N_hd"/>
    <property type="match status" value="1"/>
</dbReference>
<dbReference type="InterPro" id="IPR054469">
    <property type="entry name" value="Pred_hydrolase_N"/>
</dbReference>
<name>A0A0U1DSI9_9MYCO</name>
<dbReference type="GO" id="GO:0016787">
    <property type="term" value="F:hydrolase activity"/>
    <property type="evidence" value="ECO:0007669"/>
    <property type="project" value="UniProtKB-KW"/>
</dbReference>
<organism evidence="4 5">
    <name type="scientific">Mycobacterium europaeum</name>
    <dbReference type="NCBI Taxonomy" id="761804"/>
    <lineage>
        <taxon>Bacteria</taxon>
        <taxon>Bacillati</taxon>
        <taxon>Actinomycetota</taxon>
        <taxon>Actinomycetes</taxon>
        <taxon>Mycobacteriales</taxon>
        <taxon>Mycobacteriaceae</taxon>
        <taxon>Mycobacterium</taxon>
        <taxon>Mycobacterium simiae complex</taxon>
    </lineage>
</organism>
<proteinExistence type="predicted"/>
<evidence type="ECO:0000313" key="5">
    <source>
        <dbReference type="Proteomes" id="UP000199601"/>
    </source>
</evidence>
<feature type="compositionally biased region" description="Polar residues" evidence="1">
    <location>
        <begin position="376"/>
        <end position="386"/>
    </location>
</feature>
<dbReference type="AlphaFoldDB" id="A0A0U1DSI9"/>
<feature type="domain" description="DUF1023" evidence="2">
    <location>
        <begin position="351"/>
        <end position="521"/>
    </location>
</feature>
<evidence type="ECO:0000313" key="4">
    <source>
        <dbReference type="EMBL" id="CQD21897.1"/>
    </source>
</evidence>
<reference evidence="5" key="1">
    <citation type="submission" date="2015-03" db="EMBL/GenBank/DDBJ databases">
        <authorList>
            <person name="Urmite Genomes"/>
        </authorList>
    </citation>
    <scope>NUCLEOTIDE SEQUENCE [LARGE SCALE GENOMIC DNA]</scope>
    <source>
        <strain evidence="5">CSUR P1344</strain>
    </source>
</reference>